<dbReference type="InterPro" id="IPR026736">
    <property type="entry name" value="Virilizer"/>
</dbReference>
<dbReference type="PANTHER" id="PTHR23185">
    <property type="entry name" value="PROTEIN VIRILIZER HOMOLOG"/>
    <property type="match status" value="1"/>
</dbReference>
<accession>A0ABU6QAB6</accession>
<evidence type="ECO:0000313" key="1">
    <source>
        <dbReference type="EMBL" id="MED6108788.1"/>
    </source>
</evidence>
<reference evidence="1 2" key="1">
    <citation type="journal article" date="2023" name="Plants (Basel)">
        <title>Bridging the Gap: Combining Genomics and Transcriptomics Approaches to Understand Stylosanthes scabra, an Orphan Legume from the Brazilian Caatinga.</title>
        <authorList>
            <person name="Ferreira-Neto J.R.C."/>
            <person name="da Silva M.D."/>
            <person name="Binneck E."/>
            <person name="de Melo N.F."/>
            <person name="da Silva R.H."/>
            <person name="de Melo A.L.T.M."/>
            <person name="Pandolfi V."/>
            <person name="Bustamante F.O."/>
            <person name="Brasileiro-Vidal A.C."/>
            <person name="Benko-Iseppon A.M."/>
        </authorList>
    </citation>
    <scope>NUCLEOTIDE SEQUENCE [LARGE SCALE GENOMIC DNA]</scope>
    <source>
        <tissue evidence="1">Leaves</tissue>
    </source>
</reference>
<name>A0ABU6QAB6_9FABA</name>
<gene>
    <name evidence="1" type="ORF">PIB30_027479</name>
</gene>
<comment type="caution">
    <text evidence="1">The sequence shown here is derived from an EMBL/GenBank/DDBJ whole genome shotgun (WGS) entry which is preliminary data.</text>
</comment>
<dbReference type="EMBL" id="JASCZI010000106">
    <property type="protein sequence ID" value="MED6108788.1"/>
    <property type="molecule type" value="Genomic_DNA"/>
</dbReference>
<proteinExistence type="predicted"/>
<organism evidence="1 2">
    <name type="scientific">Stylosanthes scabra</name>
    <dbReference type="NCBI Taxonomy" id="79078"/>
    <lineage>
        <taxon>Eukaryota</taxon>
        <taxon>Viridiplantae</taxon>
        <taxon>Streptophyta</taxon>
        <taxon>Embryophyta</taxon>
        <taxon>Tracheophyta</taxon>
        <taxon>Spermatophyta</taxon>
        <taxon>Magnoliopsida</taxon>
        <taxon>eudicotyledons</taxon>
        <taxon>Gunneridae</taxon>
        <taxon>Pentapetalae</taxon>
        <taxon>rosids</taxon>
        <taxon>fabids</taxon>
        <taxon>Fabales</taxon>
        <taxon>Fabaceae</taxon>
        <taxon>Papilionoideae</taxon>
        <taxon>50 kb inversion clade</taxon>
        <taxon>dalbergioids sensu lato</taxon>
        <taxon>Dalbergieae</taxon>
        <taxon>Pterocarpus clade</taxon>
        <taxon>Stylosanthes</taxon>
    </lineage>
</organism>
<protein>
    <submittedName>
        <fullName evidence="1">Uncharacterized protein</fullName>
    </submittedName>
</protein>
<evidence type="ECO:0000313" key="2">
    <source>
        <dbReference type="Proteomes" id="UP001341840"/>
    </source>
</evidence>
<sequence>MAHLLCSGRESCFHFVNSGGMEQVAKFFSKDGQNSTTIILLLLGVVERATRYSVGCEGFLGWWPREDENIPSGTSEGYSQLLKLILSKPRHDVASLATYLLHRLRFYEVASRYESAVLSVLDNISTAGRVTDVTLNMLASAEIFLRKLLKLINSRGPIEDPSPLARASRSMIFGQTDGLLSYKTTSCLISSSSCCFTDWDIDSHLLGLLKERGFVSLSTALLSSSILRTGKGHVMEIFMDVTSSVEADPELSSTLIHALRGGHRGNKEDCIPLRYASVLISKGFFCSPQEIGMIVGMHLKVVKAIDSLLSSNPQSEEFLWVVWELSALSRSDCGRQALLALANFPEAVSVLIEALSSVKETESVVKNSGKYPTHSTDHLQ</sequence>
<dbReference type="Proteomes" id="UP001341840">
    <property type="component" value="Unassembled WGS sequence"/>
</dbReference>
<dbReference type="PANTHER" id="PTHR23185:SF0">
    <property type="entry name" value="PROTEIN VIRILIZER HOMOLOG"/>
    <property type="match status" value="1"/>
</dbReference>
<keyword evidence="2" id="KW-1185">Reference proteome</keyword>